<accession>A0A7W9CCA5</accession>
<organism evidence="1 2">
    <name type="scientific">Microbacterium ginsengiterrae</name>
    <dbReference type="NCBI Taxonomy" id="546115"/>
    <lineage>
        <taxon>Bacteria</taxon>
        <taxon>Bacillati</taxon>
        <taxon>Actinomycetota</taxon>
        <taxon>Actinomycetes</taxon>
        <taxon>Micrococcales</taxon>
        <taxon>Microbacteriaceae</taxon>
        <taxon>Microbacterium</taxon>
    </lineage>
</organism>
<dbReference type="EMBL" id="JACHMU010000001">
    <property type="protein sequence ID" value="MBB5742950.1"/>
    <property type="molecule type" value="Genomic_DNA"/>
</dbReference>
<evidence type="ECO:0000313" key="2">
    <source>
        <dbReference type="Proteomes" id="UP000517712"/>
    </source>
</evidence>
<evidence type="ECO:0000313" key="1">
    <source>
        <dbReference type="EMBL" id="MBB5742950.1"/>
    </source>
</evidence>
<protein>
    <submittedName>
        <fullName evidence="1">Uncharacterized protein</fullName>
    </submittedName>
</protein>
<dbReference type="AlphaFoldDB" id="A0A7W9CCA5"/>
<name>A0A7W9CCA5_9MICO</name>
<sequence>MYDHPSYIFDTIKADQERLDRANELHRSIIEHPERVVPRPSRIAGTLRGWFRAARRDAAASAAAVCEACGVDGEVAARPAPAR</sequence>
<proteinExistence type="predicted"/>
<gene>
    <name evidence="1" type="ORF">HD600_001447</name>
</gene>
<reference evidence="1 2" key="1">
    <citation type="submission" date="2020-08" db="EMBL/GenBank/DDBJ databases">
        <title>Sequencing the genomes of 1000 actinobacteria strains.</title>
        <authorList>
            <person name="Klenk H.-P."/>
        </authorList>
    </citation>
    <scope>NUCLEOTIDE SEQUENCE [LARGE SCALE GENOMIC DNA]</scope>
    <source>
        <strain evidence="1 2">DSM 24823</strain>
    </source>
</reference>
<keyword evidence="2" id="KW-1185">Reference proteome</keyword>
<dbReference type="Proteomes" id="UP000517712">
    <property type="component" value="Unassembled WGS sequence"/>
</dbReference>
<dbReference type="RefSeq" id="WP_184282611.1">
    <property type="nucleotide sequence ID" value="NZ_BAAAPG010000001.1"/>
</dbReference>
<comment type="caution">
    <text evidence="1">The sequence shown here is derived from an EMBL/GenBank/DDBJ whole genome shotgun (WGS) entry which is preliminary data.</text>
</comment>